<evidence type="ECO:0000256" key="5">
    <source>
        <dbReference type="ARBA" id="ARBA00023136"/>
    </source>
</evidence>
<dbReference type="GO" id="GO:0008195">
    <property type="term" value="F:phosphatidate phosphatase activity"/>
    <property type="evidence" value="ECO:0007669"/>
    <property type="project" value="TreeGrafter"/>
</dbReference>
<keyword evidence="3 6" id="KW-0812">Transmembrane</keyword>
<dbReference type="SMART" id="SM00014">
    <property type="entry name" value="acidPPc"/>
    <property type="match status" value="1"/>
</dbReference>
<dbReference type="GO" id="GO:0016020">
    <property type="term" value="C:membrane"/>
    <property type="evidence" value="ECO:0007669"/>
    <property type="project" value="UniProtKB-SubCell"/>
</dbReference>
<evidence type="ECO:0000313" key="9">
    <source>
        <dbReference type="Proteomes" id="UP000001997"/>
    </source>
</evidence>
<dbReference type="OMA" id="CTPLIVI"/>
<evidence type="ECO:0000256" key="6">
    <source>
        <dbReference type="SAM" id="Phobius"/>
    </source>
</evidence>
<keyword evidence="5 6" id="KW-0472">Membrane</keyword>
<dbReference type="AlphaFoldDB" id="A5DJ63"/>
<dbReference type="InterPro" id="IPR036938">
    <property type="entry name" value="PAP2/HPO_sf"/>
</dbReference>
<dbReference type="Pfam" id="PF01569">
    <property type="entry name" value="PAP2"/>
    <property type="match status" value="1"/>
</dbReference>
<dbReference type="EMBL" id="CH408158">
    <property type="protein sequence ID" value="EDK39216.2"/>
    <property type="molecule type" value="Genomic_DNA"/>
</dbReference>
<dbReference type="InParanoid" id="A5DJ63"/>
<gene>
    <name evidence="8" type="ORF">PGUG_03314</name>
</gene>
<dbReference type="eggNOG" id="KOG3030">
    <property type="taxonomic scope" value="Eukaryota"/>
</dbReference>
<dbReference type="Proteomes" id="UP000001997">
    <property type="component" value="Unassembled WGS sequence"/>
</dbReference>
<dbReference type="Gene3D" id="1.20.144.10">
    <property type="entry name" value="Phosphatidic acid phosphatase type 2/haloperoxidase"/>
    <property type="match status" value="1"/>
</dbReference>
<feature type="transmembrane region" description="Helical" evidence="6">
    <location>
        <begin position="221"/>
        <end position="243"/>
    </location>
</feature>
<dbReference type="HOGENOM" id="CLU_021458_6_1_1"/>
<feature type="domain" description="Phosphatidic acid phosphatase type 2/haloperoxidase" evidence="7">
    <location>
        <begin position="101"/>
        <end position="243"/>
    </location>
</feature>
<dbReference type="PANTHER" id="PTHR10165:SF35">
    <property type="entry name" value="RE23632P"/>
    <property type="match status" value="1"/>
</dbReference>
<dbReference type="GO" id="GO:0046839">
    <property type="term" value="P:phospholipid dephosphorylation"/>
    <property type="evidence" value="ECO:0007669"/>
    <property type="project" value="TreeGrafter"/>
</dbReference>
<proteinExistence type="inferred from homology"/>
<evidence type="ECO:0000259" key="7">
    <source>
        <dbReference type="SMART" id="SM00014"/>
    </source>
</evidence>
<feature type="transmembrane region" description="Helical" evidence="6">
    <location>
        <begin position="58"/>
        <end position="81"/>
    </location>
</feature>
<organism evidence="8 9">
    <name type="scientific">Meyerozyma guilliermondii (strain ATCC 6260 / CBS 566 / DSM 6381 / JCM 1539 / NBRC 10279 / NRRL Y-324)</name>
    <name type="common">Yeast</name>
    <name type="synonym">Candida guilliermondii</name>
    <dbReference type="NCBI Taxonomy" id="294746"/>
    <lineage>
        <taxon>Eukaryota</taxon>
        <taxon>Fungi</taxon>
        <taxon>Dikarya</taxon>
        <taxon>Ascomycota</taxon>
        <taxon>Saccharomycotina</taxon>
        <taxon>Pichiomycetes</taxon>
        <taxon>Debaryomycetaceae</taxon>
        <taxon>Meyerozyma</taxon>
    </lineage>
</organism>
<accession>A5DJ63</accession>
<dbReference type="KEGG" id="pgu:PGUG_03314"/>
<evidence type="ECO:0000256" key="3">
    <source>
        <dbReference type="ARBA" id="ARBA00022692"/>
    </source>
</evidence>
<dbReference type="STRING" id="294746.A5DJ63"/>
<feature type="transmembrane region" description="Helical" evidence="6">
    <location>
        <begin position="168"/>
        <end position="185"/>
    </location>
</feature>
<sequence length="270" mass="30125">MFTYLNSSSFRRYQLDWVCGLAILVYFFVVAEHAKPFFRQFSLDDPTIQHPFAVHERVSGIACILISAIVPTVVILGSVLVKTRNFRLSNDQLHLIQVSILGLLLSLAISGTVTDILKNWIARPRPDFLARCGPKEGTPVNQLVGVEVCTSPLGIAVLIDGMRSTPSGHSSISFAGMLYLTLWLYGQTQVFSKRQPIYLTLACSLPLLLSSYIALSRTQDYRHHFMDIVLGTSLGVFMSATVYHRYFNGIFSEDSNKVAEEGEVLPLYNN</sequence>
<dbReference type="PANTHER" id="PTHR10165">
    <property type="entry name" value="LIPID PHOSPHATE PHOSPHATASE"/>
    <property type="match status" value="1"/>
</dbReference>
<dbReference type="CDD" id="cd03390">
    <property type="entry name" value="PAP2_containing_1_like"/>
    <property type="match status" value="1"/>
</dbReference>
<dbReference type="GeneID" id="5126136"/>
<evidence type="ECO:0000256" key="2">
    <source>
        <dbReference type="ARBA" id="ARBA00008816"/>
    </source>
</evidence>
<dbReference type="GO" id="GO:0006644">
    <property type="term" value="P:phospholipid metabolic process"/>
    <property type="evidence" value="ECO:0007669"/>
    <property type="project" value="InterPro"/>
</dbReference>
<dbReference type="InterPro" id="IPR000326">
    <property type="entry name" value="PAP2/HPO"/>
</dbReference>
<evidence type="ECO:0000256" key="1">
    <source>
        <dbReference type="ARBA" id="ARBA00004141"/>
    </source>
</evidence>
<feature type="transmembrane region" description="Helical" evidence="6">
    <location>
        <begin position="197"/>
        <end position="215"/>
    </location>
</feature>
<feature type="transmembrane region" description="Helical" evidence="6">
    <location>
        <begin position="93"/>
        <end position="113"/>
    </location>
</feature>
<dbReference type="RefSeq" id="XP_001483933.2">
    <property type="nucleotide sequence ID" value="XM_001483883.1"/>
</dbReference>
<dbReference type="SUPFAM" id="SSF48317">
    <property type="entry name" value="Acid phosphatase/Vanadium-dependent haloperoxidase"/>
    <property type="match status" value="1"/>
</dbReference>
<reference evidence="8 9" key="1">
    <citation type="journal article" date="2009" name="Nature">
        <title>Evolution of pathogenicity and sexual reproduction in eight Candida genomes.</title>
        <authorList>
            <person name="Butler G."/>
            <person name="Rasmussen M.D."/>
            <person name="Lin M.F."/>
            <person name="Santos M.A."/>
            <person name="Sakthikumar S."/>
            <person name="Munro C.A."/>
            <person name="Rheinbay E."/>
            <person name="Grabherr M."/>
            <person name="Forche A."/>
            <person name="Reedy J.L."/>
            <person name="Agrafioti I."/>
            <person name="Arnaud M.B."/>
            <person name="Bates S."/>
            <person name="Brown A.J."/>
            <person name="Brunke S."/>
            <person name="Costanzo M.C."/>
            <person name="Fitzpatrick D.A."/>
            <person name="de Groot P.W."/>
            <person name="Harris D."/>
            <person name="Hoyer L.L."/>
            <person name="Hube B."/>
            <person name="Klis F.M."/>
            <person name="Kodira C."/>
            <person name="Lennard N."/>
            <person name="Logue M.E."/>
            <person name="Martin R."/>
            <person name="Neiman A.M."/>
            <person name="Nikolaou E."/>
            <person name="Quail M.A."/>
            <person name="Quinn J."/>
            <person name="Santos M.C."/>
            <person name="Schmitzberger F.F."/>
            <person name="Sherlock G."/>
            <person name="Shah P."/>
            <person name="Silverstein K.A."/>
            <person name="Skrzypek M.S."/>
            <person name="Soll D."/>
            <person name="Staggs R."/>
            <person name="Stansfield I."/>
            <person name="Stumpf M.P."/>
            <person name="Sudbery P.E."/>
            <person name="Srikantha T."/>
            <person name="Zeng Q."/>
            <person name="Berman J."/>
            <person name="Berriman M."/>
            <person name="Heitman J."/>
            <person name="Gow N.A."/>
            <person name="Lorenz M.C."/>
            <person name="Birren B.W."/>
            <person name="Kellis M."/>
            <person name="Cuomo C.A."/>
        </authorList>
    </citation>
    <scope>NUCLEOTIDE SEQUENCE [LARGE SCALE GENOMIC DNA]</scope>
    <source>
        <strain evidence="9">ATCC 6260 / CBS 566 / DSM 6381 / JCM 1539 / NBRC 10279 / NRRL Y-324</strain>
    </source>
</reference>
<evidence type="ECO:0000256" key="4">
    <source>
        <dbReference type="ARBA" id="ARBA00022989"/>
    </source>
</evidence>
<evidence type="ECO:0000313" key="8">
    <source>
        <dbReference type="EMBL" id="EDK39216.2"/>
    </source>
</evidence>
<name>A5DJ63_PICGU</name>
<comment type="subcellular location">
    <subcellularLocation>
        <location evidence="1">Membrane</location>
        <topology evidence="1">Multi-pass membrane protein</topology>
    </subcellularLocation>
</comment>
<comment type="similarity">
    <text evidence="2">Belongs to the PA-phosphatase related phosphoesterase family.</text>
</comment>
<protein>
    <recommendedName>
        <fullName evidence="7">Phosphatidic acid phosphatase type 2/haloperoxidase domain-containing protein</fullName>
    </recommendedName>
</protein>
<dbReference type="InterPro" id="IPR043216">
    <property type="entry name" value="PAP-like"/>
</dbReference>
<keyword evidence="4 6" id="KW-1133">Transmembrane helix</keyword>
<keyword evidence="9" id="KW-1185">Reference proteome</keyword>
<dbReference type="OrthoDB" id="10030083at2759"/>